<dbReference type="GO" id="GO:1990114">
    <property type="term" value="P:RNA polymerase II core complex assembly"/>
    <property type="evidence" value="ECO:0007669"/>
    <property type="project" value="TreeGrafter"/>
</dbReference>
<dbReference type="GO" id="GO:0016272">
    <property type="term" value="C:prefoldin complex"/>
    <property type="evidence" value="ECO:0007669"/>
    <property type="project" value="InterPro"/>
</dbReference>
<comment type="similarity">
    <text evidence="1">Belongs to the prefoldin subunit alpha family.</text>
</comment>
<accession>A0A9P4VQN7</accession>
<dbReference type="Proteomes" id="UP000799429">
    <property type="component" value="Unassembled WGS sequence"/>
</dbReference>
<evidence type="ECO:0000313" key="2">
    <source>
        <dbReference type="EMBL" id="KAF2842111.1"/>
    </source>
</evidence>
<name>A0A9P4VQN7_9PEZI</name>
<dbReference type="AlphaFoldDB" id="A0A9P4VQN7"/>
<dbReference type="EMBL" id="MU006090">
    <property type="protein sequence ID" value="KAF2842111.1"/>
    <property type="molecule type" value="Genomic_DNA"/>
</dbReference>
<dbReference type="OrthoDB" id="10267474at2759"/>
<reference evidence="2" key="1">
    <citation type="journal article" date="2020" name="Stud. Mycol.">
        <title>101 Dothideomycetes genomes: a test case for predicting lifestyles and emergence of pathogens.</title>
        <authorList>
            <person name="Haridas S."/>
            <person name="Albert R."/>
            <person name="Binder M."/>
            <person name="Bloem J."/>
            <person name="Labutti K."/>
            <person name="Salamov A."/>
            <person name="Andreopoulos B."/>
            <person name="Baker S."/>
            <person name="Barry K."/>
            <person name="Bills G."/>
            <person name="Bluhm B."/>
            <person name="Cannon C."/>
            <person name="Castanera R."/>
            <person name="Culley D."/>
            <person name="Daum C."/>
            <person name="Ezra D."/>
            <person name="Gonzalez J."/>
            <person name="Henrissat B."/>
            <person name="Kuo A."/>
            <person name="Liang C."/>
            <person name="Lipzen A."/>
            <person name="Lutzoni F."/>
            <person name="Magnuson J."/>
            <person name="Mondo S."/>
            <person name="Nolan M."/>
            <person name="Ohm R."/>
            <person name="Pangilinan J."/>
            <person name="Park H.-J."/>
            <person name="Ramirez L."/>
            <person name="Alfaro M."/>
            <person name="Sun H."/>
            <person name="Tritt A."/>
            <person name="Yoshinaga Y."/>
            <person name="Zwiers L.-H."/>
            <person name="Turgeon B."/>
            <person name="Goodwin S."/>
            <person name="Spatafora J."/>
            <person name="Crous P."/>
            <person name="Grigoriev I."/>
        </authorList>
    </citation>
    <scope>NUCLEOTIDE SEQUENCE</scope>
    <source>
        <strain evidence="2">CBS 101060</strain>
    </source>
</reference>
<dbReference type="PANTHER" id="PTHR12674:SF2">
    <property type="entry name" value="PREFOLDIN SUBUNIT 5"/>
    <property type="match status" value="1"/>
</dbReference>
<dbReference type="CDD" id="cd23157">
    <property type="entry name" value="Prefoldin_5"/>
    <property type="match status" value="1"/>
</dbReference>
<dbReference type="InterPro" id="IPR009053">
    <property type="entry name" value="Prefoldin"/>
</dbReference>
<dbReference type="InterPro" id="IPR011599">
    <property type="entry name" value="PFD_alpha_archaea"/>
</dbReference>
<proteinExistence type="inferred from homology"/>
<dbReference type="GO" id="GO:0005737">
    <property type="term" value="C:cytoplasm"/>
    <property type="evidence" value="ECO:0007669"/>
    <property type="project" value="TreeGrafter"/>
</dbReference>
<dbReference type="GO" id="GO:1990113">
    <property type="term" value="P:RNA polymerase I assembly"/>
    <property type="evidence" value="ECO:0007669"/>
    <property type="project" value="TreeGrafter"/>
</dbReference>
<dbReference type="InterPro" id="IPR004127">
    <property type="entry name" value="Prefoldin_subunit_alpha"/>
</dbReference>
<dbReference type="GO" id="GO:0051082">
    <property type="term" value="F:unfolded protein binding"/>
    <property type="evidence" value="ECO:0007669"/>
    <property type="project" value="InterPro"/>
</dbReference>
<gene>
    <name evidence="2" type="ORF">M501DRAFT_1013473</name>
</gene>
<sequence length="153" mass="16658">MASPQIDLTTLSAPQLTQLKKQLDDELQHLTTSFQSLRTAQSKFKDCLKSIAEGITAKSNSKPLLVPLTPSLYVPGRLSPTTPSSRPLLVDVGTGFYVSKTADEATLFYESKIADLSGSLKELEKILNVKSANLRVVEEVLRGKIVGRGEREG</sequence>
<dbReference type="Pfam" id="PF02996">
    <property type="entry name" value="Prefoldin"/>
    <property type="match status" value="1"/>
</dbReference>
<evidence type="ECO:0000256" key="1">
    <source>
        <dbReference type="ARBA" id="ARBA00010048"/>
    </source>
</evidence>
<protein>
    <submittedName>
        <fullName evidence="2">Prefoldin alpha-like protein</fullName>
    </submittedName>
</protein>
<organism evidence="2 3">
    <name type="scientific">Patellaria atrata CBS 101060</name>
    <dbReference type="NCBI Taxonomy" id="1346257"/>
    <lineage>
        <taxon>Eukaryota</taxon>
        <taxon>Fungi</taxon>
        <taxon>Dikarya</taxon>
        <taxon>Ascomycota</taxon>
        <taxon>Pezizomycotina</taxon>
        <taxon>Dothideomycetes</taxon>
        <taxon>Dothideomycetes incertae sedis</taxon>
        <taxon>Patellariales</taxon>
        <taxon>Patellariaceae</taxon>
        <taxon>Patellaria</taxon>
    </lineage>
</organism>
<dbReference type="NCBIfam" id="TIGR00293">
    <property type="entry name" value="prefoldin subunit alpha"/>
    <property type="match status" value="1"/>
</dbReference>
<comment type="caution">
    <text evidence="2">The sequence shown here is derived from an EMBL/GenBank/DDBJ whole genome shotgun (WGS) entry which is preliminary data.</text>
</comment>
<dbReference type="GO" id="GO:0006457">
    <property type="term" value="P:protein folding"/>
    <property type="evidence" value="ECO:0007669"/>
    <property type="project" value="InterPro"/>
</dbReference>
<evidence type="ECO:0000313" key="3">
    <source>
        <dbReference type="Proteomes" id="UP000799429"/>
    </source>
</evidence>
<dbReference type="PANTHER" id="PTHR12674">
    <property type="entry name" value="PREFOLDIN SUBUNIT 5"/>
    <property type="match status" value="1"/>
</dbReference>
<dbReference type="SUPFAM" id="SSF46579">
    <property type="entry name" value="Prefoldin"/>
    <property type="match status" value="1"/>
</dbReference>
<dbReference type="Gene3D" id="1.10.287.370">
    <property type="match status" value="1"/>
</dbReference>
<dbReference type="GO" id="GO:1990115">
    <property type="term" value="P:RNA polymerase III assembly"/>
    <property type="evidence" value="ECO:0007669"/>
    <property type="project" value="TreeGrafter"/>
</dbReference>
<keyword evidence="3" id="KW-1185">Reference proteome</keyword>